<feature type="domain" description="Protein kinase" evidence="7">
    <location>
        <begin position="148"/>
        <end position="449"/>
    </location>
</feature>
<organism evidence="8 9">
    <name type="scientific">Penicillium frequentans</name>
    <dbReference type="NCBI Taxonomy" id="3151616"/>
    <lineage>
        <taxon>Eukaryota</taxon>
        <taxon>Fungi</taxon>
        <taxon>Dikarya</taxon>
        <taxon>Ascomycota</taxon>
        <taxon>Pezizomycotina</taxon>
        <taxon>Eurotiomycetes</taxon>
        <taxon>Eurotiomycetidae</taxon>
        <taxon>Eurotiales</taxon>
        <taxon>Aspergillaceae</taxon>
        <taxon>Penicillium</taxon>
    </lineage>
</organism>
<dbReference type="SUPFAM" id="SSF49879">
    <property type="entry name" value="SMAD/FHA domain"/>
    <property type="match status" value="1"/>
</dbReference>
<dbReference type="PROSITE" id="PS50006">
    <property type="entry name" value="FHA_DOMAIN"/>
    <property type="match status" value="1"/>
</dbReference>
<dbReference type="PROSITE" id="PS00107">
    <property type="entry name" value="PROTEIN_KINASE_ATP"/>
    <property type="match status" value="1"/>
</dbReference>
<dbReference type="Gene3D" id="1.10.510.10">
    <property type="entry name" value="Transferase(Phosphotransferase) domain 1"/>
    <property type="match status" value="1"/>
</dbReference>
<dbReference type="InterPro" id="IPR008271">
    <property type="entry name" value="Ser/Thr_kinase_AS"/>
</dbReference>
<evidence type="ECO:0000313" key="8">
    <source>
        <dbReference type="EMBL" id="KAJ5524657.1"/>
    </source>
</evidence>
<dbReference type="InterPro" id="IPR008984">
    <property type="entry name" value="SMAD_FHA_dom_sf"/>
</dbReference>
<protein>
    <submittedName>
        <fullName evidence="8">Serine/threonine protein kinase</fullName>
    </submittedName>
</protein>
<proteinExistence type="inferred from homology"/>
<evidence type="ECO:0000256" key="3">
    <source>
        <dbReference type="ARBA" id="ARBA00022840"/>
    </source>
</evidence>
<dbReference type="PROSITE" id="PS00108">
    <property type="entry name" value="PROTEIN_KINASE_ST"/>
    <property type="match status" value="1"/>
</dbReference>
<comment type="caution">
    <text evidence="8">The sequence shown here is derived from an EMBL/GenBank/DDBJ whole genome shotgun (WGS) entry which is preliminary data.</text>
</comment>
<feature type="domain" description="FHA" evidence="6">
    <location>
        <begin position="38"/>
        <end position="96"/>
    </location>
</feature>
<dbReference type="PROSITE" id="PS50011">
    <property type="entry name" value="PROTEIN_KINASE_DOM"/>
    <property type="match status" value="1"/>
</dbReference>
<dbReference type="Proteomes" id="UP001220324">
    <property type="component" value="Unassembled WGS sequence"/>
</dbReference>
<gene>
    <name evidence="8" type="ORF">N7494_011307</name>
</gene>
<evidence type="ECO:0000256" key="1">
    <source>
        <dbReference type="ARBA" id="ARBA00005575"/>
    </source>
</evidence>
<dbReference type="GO" id="GO:0005524">
    <property type="term" value="F:ATP binding"/>
    <property type="evidence" value="ECO:0007669"/>
    <property type="project" value="UniProtKB-UniRule"/>
</dbReference>
<keyword evidence="8" id="KW-0418">Kinase</keyword>
<evidence type="ECO:0000256" key="5">
    <source>
        <dbReference type="RuleBase" id="RU000304"/>
    </source>
</evidence>
<dbReference type="InterPro" id="IPR000719">
    <property type="entry name" value="Prot_kinase_dom"/>
</dbReference>
<dbReference type="Pfam" id="PF00498">
    <property type="entry name" value="FHA"/>
    <property type="match status" value="1"/>
</dbReference>
<dbReference type="SUPFAM" id="SSF56112">
    <property type="entry name" value="Protein kinase-like (PK-like)"/>
    <property type="match status" value="1"/>
</dbReference>
<dbReference type="SMART" id="SM00220">
    <property type="entry name" value="S_TKc"/>
    <property type="match status" value="1"/>
</dbReference>
<accession>A0AAD6CM98</accession>
<keyword evidence="3 4" id="KW-0067">ATP-binding</keyword>
<dbReference type="Gene3D" id="3.30.200.20">
    <property type="entry name" value="Phosphorylase Kinase, domain 1"/>
    <property type="match status" value="1"/>
</dbReference>
<dbReference type="Gene3D" id="2.60.200.20">
    <property type="match status" value="1"/>
</dbReference>
<evidence type="ECO:0000259" key="6">
    <source>
        <dbReference type="PROSITE" id="PS50006"/>
    </source>
</evidence>
<feature type="binding site" evidence="4">
    <location>
        <position position="177"/>
    </location>
    <ligand>
        <name>ATP</name>
        <dbReference type="ChEBI" id="CHEBI:30616"/>
    </ligand>
</feature>
<evidence type="ECO:0000313" key="9">
    <source>
        <dbReference type="Proteomes" id="UP001220324"/>
    </source>
</evidence>
<dbReference type="Pfam" id="PF00069">
    <property type="entry name" value="Pkinase"/>
    <property type="match status" value="1"/>
</dbReference>
<dbReference type="AlphaFoldDB" id="A0AAD6CM98"/>
<evidence type="ECO:0000256" key="2">
    <source>
        <dbReference type="ARBA" id="ARBA00022741"/>
    </source>
</evidence>
<reference evidence="8 9" key="1">
    <citation type="journal article" date="2023" name="IMA Fungus">
        <title>Comparative genomic study of the Penicillium genus elucidates a diverse pangenome and 15 lateral gene transfer events.</title>
        <authorList>
            <person name="Petersen C."/>
            <person name="Sorensen T."/>
            <person name="Nielsen M.R."/>
            <person name="Sondergaard T.E."/>
            <person name="Sorensen J.L."/>
            <person name="Fitzpatrick D.A."/>
            <person name="Frisvad J.C."/>
            <person name="Nielsen K.L."/>
        </authorList>
    </citation>
    <scope>NUCLEOTIDE SEQUENCE [LARGE SCALE GENOMIC DNA]</scope>
    <source>
        <strain evidence="8 9">IBT 35679</strain>
    </source>
</reference>
<keyword evidence="9" id="KW-1185">Reference proteome</keyword>
<dbReference type="EMBL" id="JAQIZZ010000008">
    <property type="protein sequence ID" value="KAJ5524657.1"/>
    <property type="molecule type" value="Genomic_DNA"/>
</dbReference>
<dbReference type="InterPro" id="IPR017441">
    <property type="entry name" value="Protein_kinase_ATP_BS"/>
</dbReference>
<keyword evidence="5 8" id="KW-0723">Serine/threonine-protein kinase</keyword>
<evidence type="ECO:0000259" key="7">
    <source>
        <dbReference type="PROSITE" id="PS50011"/>
    </source>
</evidence>
<dbReference type="PANTHER" id="PTHR24347">
    <property type="entry name" value="SERINE/THREONINE-PROTEIN KINASE"/>
    <property type="match status" value="1"/>
</dbReference>
<keyword evidence="8" id="KW-0808">Transferase</keyword>
<dbReference type="GO" id="GO:0004674">
    <property type="term" value="F:protein serine/threonine kinase activity"/>
    <property type="evidence" value="ECO:0007669"/>
    <property type="project" value="UniProtKB-KW"/>
</dbReference>
<comment type="similarity">
    <text evidence="1">Belongs to the protein kinase superfamily. CAMK Ser/Thr protein kinase family. CHEK2 subfamily.</text>
</comment>
<name>A0AAD6CM98_9EURO</name>
<evidence type="ECO:0000256" key="4">
    <source>
        <dbReference type="PROSITE-ProRule" id="PRU10141"/>
    </source>
</evidence>
<keyword evidence="2 4" id="KW-0547">Nucleotide-binding</keyword>
<sequence length="483" mass="53797">MEHLPETSEVLFPVGTLYPYDFVGDCPDPVRICSDEDLFIGHGPNCNYRVSSVGISHKHVRIFTILPASSSRSEIPALVYAQDISQHGTLHNGCSMKPNNGVCLLSNGDVLTLAPDVHVQYEPENYDREDLISSYQEREMATFSEEYVITDRVLGAGGFGRVHMATHKSTRRQVACKMVDLQALRVACTAAVEAAIRREAPERFNSPGAPSKASMDSPSTVAIRRERFESRIQAKLAVHTQELRILAGLNHPNILYLERAFRSDVSFYIFTELFIGGDLTSLIQEKGRLEETHAASIIHQMLLALDYLHGQGIVHRDIKPANILMTGHEDGARVVLTDFGISRRVGQERMTTPVGTRPFCAPELRRSNTQGYSKAVDLWALGCVCSWLLLARIPFSDPYVDLSPQMAILEEDLNEAEVSMAAKDFLLRLLHRREADRMGVSAALRHCWIKTHAEARAEASWHSLAEERSSSRSGAVITDITDM</sequence>
<dbReference type="InterPro" id="IPR011009">
    <property type="entry name" value="Kinase-like_dom_sf"/>
</dbReference>
<dbReference type="InterPro" id="IPR000253">
    <property type="entry name" value="FHA_dom"/>
</dbReference>